<dbReference type="GO" id="GO:0032259">
    <property type="term" value="P:methylation"/>
    <property type="evidence" value="ECO:0007669"/>
    <property type="project" value="UniProtKB-KW"/>
</dbReference>
<feature type="binding site" evidence="19">
    <location>
        <position position="272"/>
    </location>
    <ligand>
        <name>Zn(2+)</name>
        <dbReference type="ChEBI" id="CHEBI:29105"/>
    </ligand>
</feature>
<evidence type="ECO:0000259" key="20">
    <source>
        <dbReference type="PROSITE" id="PS50970"/>
    </source>
</evidence>
<evidence type="ECO:0000256" key="19">
    <source>
        <dbReference type="PROSITE-ProRule" id="PRU00333"/>
    </source>
</evidence>
<reference evidence="24 25" key="1">
    <citation type="submission" date="2018-05" db="EMBL/GenBank/DDBJ databases">
        <title>Genomic Encyclopedia of Type Strains, Phase IV (KMG-IV): sequencing the most valuable type-strain genomes for metagenomic binning, comparative biology and taxonomic classification.</title>
        <authorList>
            <person name="Goeker M."/>
        </authorList>
    </citation>
    <scope>NUCLEOTIDE SEQUENCE [LARGE SCALE GENOMIC DNA]</scope>
    <source>
        <strain evidence="24 25">DSM 28816</strain>
    </source>
</reference>
<evidence type="ECO:0000256" key="15">
    <source>
        <dbReference type="ARBA" id="ARBA00023167"/>
    </source>
</evidence>
<dbReference type="PIRSF" id="PIRSF037472">
    <property type="entry name" value="DHPS_mtfrase"/>
    <property type="match status" value="1"/>
</dbReference>
<dbReference type="InterPro" id="IPR003726">
    <property type="entry name" value="HCY_dom"/>
</dbReference>
<dbReference type="Pfam" id="PF02574">
    <property type="entry name" value="S-methyl_trans"/>
    <property type="match status" value="1"/>
</dbReference>
<dbReference type="Gene3D" id="1.10.1240.10">
    <property type="entry name" value="Methionine synthase domain"/>
    <property type="match status" value="1"/>
</dbReference>
<dbReference type="InterPro" id="IPR003759">
    <property type="entry name" value="Cbl-bd_cap"/>
</dbReference>
<dbReference type="InterPro" id="IPR011005">
    <property type="entry name" value="Dihydropteroate_synth-like_sf"/>
</dbReference>
<keyword evidence="16" id="KW-0170">Cobalt</keyword>
<dbReference type="UniPathway" id="UPA00051">
    <property type="reaction ID" value="UER00081"/>
</dbReference>
<evidence type="ECO:0000259" key="22">
    <source>
        <dbReference type="PROSITE" id="PS51332"/>
    </source>
</evidence>
<name>A0A318EY60_9FIRM</name>
<sequence>MNFRNILGTRMLFFDGAMGTILQSKGLKPGEIPELWNLTHNDTILEIHKSYLKAGCDIIKANTFGANPFKLKDTTYSCEEVVTAGIMLAKDAVAKTNKDAYVALDIGSLGKLLKPLGDLEFTAAYEAFKEICIAGEKAGADLCLIETVSDTYEIKAAVLAAKENTHLPIIVTMIFDEEGKLLTGANVAAATAMLEGLRVDAIGFNCGLGPVQMQKLLPDLHKVCSLPIVVNPNAGLPVVVDGQTMFNVDPDEFADLMKDIALSGASILGGCCGTTPEHIEKTIQMCKDIQPLQIVDKERSVISSYSQIVELNNKPKIIGERINPTGKSRLKQALREDDLEYILKEALAQQESGAHILDVNVGLPEIDEVSLMEKTIIGIQSIVDLPLQIDTSNIEAMKRAMRIYNGKPLINSVNGKQDSMDAVFPLVAQYGGMVVCLTLDETGIPETVEGRIKIAEKIVKEAAKYKIEKKDLIIDTLAMTVSTGQENSKITLDTLDYIRNQMGIHTVLGVSNISFGLPQREKINTAFFTIALYKGLSAGIINPSIEAMMNAYYSYCALSGNDEQCINYINHFSQSTENKTSVSNLQQDQVSLFDAVVKGLSESAYTAAKEMLNTKAPLDLIDEDLIPALDKVGQGFENKTLFLPQLLMSAEAAKSGFHAIKELLAKKGNVSSSKGTIVIATVKGDIHDIGKNIVKVLLENYGFHVIDLGKDVSPEQIVQTAVENQVKLIGLSALMTTTVANMEITIQQLKTALPDCKVMVGGAVLTQTYADMIGADFYSKDAMGSIRYANELFAV</sequence>
<comment type="catalytic activity">
    <reaction evidence="1">
        <text>(6S)-5-methyl-5,6,7,8-tetrahydrofolate + L-homocysteine = (6S)-5,6,7,8-tetrahydrofolate + L-methionine</text>
        <dbReference type="Rhea" id="RHEA:11172"/>
        <dbReference type="ChEBI" id="CHEBI:18608"/>
        <dbReference type="ChEBI" id="CHEBI:57453"/>
        <dbReference type="ChEBI" id="CHEBI:57844"/>
        <dbReference type="ChEBI" id="CHEBI:58199"/>
        <dbReference type="EC" id="2.1.1.13"/>
    </reaction>
</comment>
<proteinExistence type="inferred from homology"/>
<dbReference type="EMBL" id="QICS01000001">
    <property type="protein sequence ID" value="PXV96016.1"/>
    <property type="molecule type" value="Genomic_DNA"/>
</dbReference>
<dbReference type="SUPFAM" id="SSF52242">
    <property type="entry name" value="Cobalamin (vitamin B12)-binding domain"/>
    <property type="match status" value="1"/>
</dbReference>
<evidence type="ECO:0000256" key="9">
    <source>
        <dbReference type="ARBA" id="ARBA00022605"/>
    </source>
</evidence>
<keyword evidence="11 19" id="KW-0808">Transferase</keyword>
<comment type="caution">
    <text evidence="24">The sequence shown here is derived from an EMBL/GenBank/DDBJ whole genome shotgun (WGS) entry which is preliminary data.</text>
</comment>
<evidence type="ECO:0000256" key="1">
    <source>
        <dbReference type="ARBA" id="ARBA00001700"/>
    </source>
</evidence>
<dbReference type="Gene3D" id="3.20.20.330">
    <property type="entry name" value="Homocysteine-binding-like domain"/>
    <property type="match status" value="1"/>
</dbReference>
<evidence type="ECO:0000256" key="2">
    <source>
        <dbReference type="ARBA" id="ARBA00001947"/>
    </source>
</evidence>
<dbReference type="RefSeq" id="WP_110290273.1">
    <property type="nucleotide sequence ID" value="NZ_QICS01000001.1"/>
</dbReference>
<keyword evidence="12" id="KW-0949">S-adenosyl-L-methionine</keyword>
<dbReference type="InterPro" id="IPR036589">
    <property type="entry name" value="HCY_dom_sf"/>
</dbReference>
<dbReference type="Gene3D" id="3.40.50.280">
    <property type="entry name" value="Cobalamin-binding domain"/>
    <property type="match status" value="1"/>
</dbReference>
<dbReference type="AlphaFoldDB" id="A0A318EY60"/>
<comment type="function">
    <text evidence="17">Catalyzes the transfer of a methyl group from methyl-cobalamin to homocysteine, yielding enzyme-bound cob(I)alamin and methionine. Subsequently, remethylates the cofactor using methyltetrahydrofolate.</text>
</comment>
<dbReference type="PROSITE" id="PS51337">
    <property type="entry name" value="B12_BINDING_NTER"/>
    <property type="match status" value="1"/>
</dbReference>
<dbReference type="EC" id="2.1.1.13" evidence="6"/>
<dbReference type="Proteomes" id="UP000247523">
    <property type="component" value="Unassembled WGS sequence"/>
</dbReference>
<dbReference type="GO" id="GO:0050667">
    <property type="term" value="P:homocysteine metabolic process"/>
    <property type="evidence" value="ECO:0007669"/>
    <property type="project" value="TreeGrafter"/>
</dbReference>
<dbReference type="InterPro" id="IPR017215">
    <property type="entry name" value="MetH_bac"/>
</dbReference>
<evidence type="ECO:0000256" key="6">
    <source>
        <dbReference type="ARBA" id="ARBA00012032"/>
    </source>
</evidence>
<accession>A0A318EY60</accession>
<keyword evidence="10" id="KW-0846">Cobalamin</keyword>
<feature type="binding site" evidence="19">
    <location>
        <position position="206"/>
    </location>
    <ligand>
        <name>Zn(2+)</name>
        <dbReference type="ChEBI" id="CHEBI:29105"/>
    </ligand>
</feature>
<dbReference type="SUPFAM" id="SSF82282">
    <property type="entry name" value="Homocysteine S-methyltransferase"/>
    <property type="match status" value="1"/>
</dbReference>
<keyword evidence="9" id="KW-0028">Amino-acid biosynthesis</keyword>
<feature type="domain" description="B12-binding" evidence="22">
    <location>
        <begin position="674"/>
        <end position="795"/>
    </location>
</feature>
<dbReference type="SMART" id="SM01018">
    <property type="entry name" value="B12-binding_2"/>
    <property type="match status" value="1"/>
</dbReference>
<dbReference type="InterPro" id="IPR036594">
    <property type="entry name" value="Meth_synthase_dom"/>
</dbReference>
<dbReference type="GO" id="GO:0008705">
    <property type="term" value="F:methionine synthase activity"/>
    <property type="evidence" value="ECO:0007669"/>
    <property type="project" value="UniProtKB-EC"/>
</dbReference>
<evidence type="ECO:0000313" key="24">
    <source>
        <dbReference type="EMBL" id="PXV96016.1"/>
    </source>
</evidence>
<dbReference type="GO" id="GO:0005829">
    <property type="term" value="C:cytosol"/>
    <property type="evidence" value="ECO:0007669"/>
    <property type="project" value="TreeGrafter"/>
</dbReference>
<dbReference type="InterPro" id="IPR000489">
    <property type="entry name" value="Pterin-binding_dom"/>
</dbReference>
<dbReference type="Pfam" id="PF00809">
    <property type="entry name" value="Pterin_bind"/>
    <property type="match status" value="1"/>
</dbReference>
<dbReference type="PROSITE" id="PS51332">
    <property type="entry name" value="B12_BINDING"/>
    <property type="match status" value="1"/>
</dbReference>
<evidence type="ECO:0000256" key="14">
    <source>
        <dbReference type="ARBA" id="ARBA00022833"/>
    </source>
</evidence>
<dbReference type="InterPro" id="IPR050554">
    <property type="entry name" value="Met_Synthase/Corrinoid"/>
</dbReference>
<evidence type="ECO:0000256" key="17">
    <source>
        <dbReference type="ARBA" id="ARBA00025552"/>
    </source>
</evidence>
<keyword evidence="13 19" id="KW-0479">Metal-binding</keyword>
<gene>
    <name evidence="24" type="ORF">C8E03_101649</name>
</gene>
<protein>
    <recommendedName>
        <fullName evidence="7">Methionine synthase</fullName>
        <ecNumber evidence="6">2.1.1.13</ecNumber>
    </recommendedName>
    <alternativeName>
        <fullName evidence="18">5-methyltetrahydrofolate--homocysteine methyltransferase</fullName>
    </alternativeName>
</protein>
<comment type="similarity">
    <text evidence="5">Belongs to the vitamin-B12 dependent methionine synthase family.</text>
</comment>
<dbReference type="PROSITE" id="PS50972">
    <property type="entry name" value="PTERIN_BINDING"/>
    <property type="match status" value="1"/>
</dbReference>
<evidence type="ECO:0000256" key="12">
    <source>
        <dbReference type="ARBA" id="ARBA00022691"/>
    </source>
</evidence>
<comment type="cofactor">
    <cofactor evidence="2 19">
        <name>Zn(2+)</name>
        <dbReference type="ChEBI" id="CHEBI:29105"/>
    </cofactor>
</comment>
<comment type="cofactor">
    <cofactor evidence="3">
        <name>methylcob(III)alamin</name>
        <dbReference type="ChEBI" id="CHEBI:28115"/>
    </cofactor>
</comment>
<evidence type="ECO:0000259" key="23">
    <source>
        <dbReference type="PROSITE" id="PS51337"/>
    </source>
</evidence>
<evidence type="ECO:0000256" key="7">
    <source>
        <dbReference type="ARBA" id="ARBA00013998"/>
    </source>
</evidence>
<feature type="domain" description="B12-binding N-terminal" evidence="23">
    <location>
        <begin position="579"/>
        <end position="672"/>
    </location>
</feature>
<comment type="pathway">
    <text evidence="4">Amino-acid biosynthesis; L-methionine biosynthesis via de novo pathway; L-methionine from L-homocysteine (MetH route): step 1/1.</text>
</comment>
<evidence type="ECO:0000256" key="5">
    <source>
        <dbReference type="ARBA" id="ARBA00010398"/>
    </source>
</evidence>
<feature type="binding site" evidence="19">
    <location>
        <position position="271"/>
    </location>
    <ligand>
        <name>Zn(2+)</name>
        <dbReference type="ChEBI" id="CHEBI:29105"/>
    </ligand>
</feature>
<evidence type="ECO:0000256" key="8">
    <source>
        <dbReference type="ARBA" id="ARBA00022603"/>
    </source>
</evidence>
<dbReference type="Pfam" id="PF02607">
    <property type="entry name" value="B12-binding_2"/>
    <property type="match status" value="1"/>
</dbReference>
<dbReference type="PROSITE" id="PS50970">
    <property type="entry name" value="HCY"/>
    <property type="match status" value="1"/>
</dbReference>
<feature type="domain" description="Hcy-binding" evidence="20">
    <location>
        <begin position="1"/>
        <end position="286"/>
    </location>
</feature>
<keyword evidence="15" id="KW-0486">Methionine biosynthesis</keyword>
<dbReference type="CDD" id="cd02070">
    <property type="entry name" value="corrinoid_protein_B12-BD"/>
    <property type="match status" value="1"/>
</dbReference>
<evidence type="ECO:0000256" key="3">
    <source>
        <dbReference type="ARBA" id="ARBA00001956"/>
    </source>
</evidence>
<feature type="domain" description="Pterin-binding" evidence="21">
    <location>
        <begin position="315"/>
        <end position="559"/>
    </location>
</feature>
<dbReference type="Gene3D" id="3.20.20.20">
    <property type="entry name" value="Dihydropteroate synthase-like"/>
    <property type="match status" value="1"/>
</dbReference>
<evidence type="ECO:0000313" key="25">
    <source>
        <dbReference type="Proteomes" id="UP000247523"/>
    </source>
</evidence>
<evidence type="ECO:0000256" key="10">
    <source>
        <dbReference type="ARBA" id="ARBA00022628"/>
    </source>
</evidence>
<dbReference type="PANTHER" id="PTHR45833:SF1">
    <property type="entry name" value="METHIONINE SYNTHASE"/>
    <property type="match status" value="1"/>
</dbReference>
<dbReference type="GO" id="GO:0046653">
    <property type="term" value="P:tetrahydrofolate metabolic process"/>
    <property type="evidence" value="ECO:0007669"/>
    <property type="project" value="TreeGrafter"/>
</dbReference>
<evidence type="ECO:0000256" key="16">
    <source>
        <dbReference type="ARBA" id="ARBA00023285"/>
    </source>
</evidence>
<dbReference type="SUPFAM" id="SSF47644">
    <property type="entry name" value="Methionine synthase domain"/>
    <property type="match status" value="1"/>
</dbReference>
<evidence type="ECO:0000256" key="4">
    <source>
        <dbReference type="ARBA" id="ARBA00005178"/>
    </source>
</evidence>
<keyword evidence="14 19" id="KW-0862">Zinc</keyword>
<dbReference type="GO" id="GO:0046872">
    <property type="term" value="F:metal ion binding"/>
    <property type="evidence" value="ECO:0007669"/>
    <property type="project" value="UniProtKB-KW"/>
</dbReference>
<dbReference type="SUPFAM" id="SSF51717">
    <property type="entry name" value="Dihydropteroate synthetase-like"/>
    <property type="match status" value="1"/>
</dbReference>
<dbReference type="InterPro" id="IPR036724">
    <property type="entry name" value="Cobalamin-bd_sf"/>
</dbReference>
<evidence type="ECO:0000256" key="18">
    <source>
        <dbReference type="ARBA" id="ARBA00031040"/>
    </source>
</evidence>
<evidence type="ECO:0000259" key="21">
    <source>
        <dbReference type="PROSITE" id="PS50972"/>
    </source>
</evidence>
<evidence type="ECO:0000256" key="13">
    <source>
        <dbReference type="ARBA" id="ARBA00022723"/>
    </source>
</evidence>
<evidence type="ECO:0000256" key="11">
    <source>
        <dbReference type="ARBA" id="ARBA00022679"/>
    </source>
</evidence>
<dbReference type="NCBIfam" id="NF005719">
    <property type="entry name" value="PRK07535.1"/>
    <property type="match status" value="1"/>
</dbReference>
<dbReference type="GO" id="GO:0031419">
    <property type="term" value="F:cobalamin binding"/>
    <property type="evidence" value="ECO:0007669"/>
    <property type="project" value="UniProtKB-KW"/>
</dbReference>
<organism evidence="24 25">
    <name type="scientific">Lachnotalea glycerini</name>
    <dbReference type="NCBI Taxonomy" id="1763509"/>
    <lineage>
        <taxon>Bacteria</taxon>
        <taxon>Bacillati</taxon>
        <taxon>Bacillota</taxon>
        <taxon>Clostridia</taxon>
        <taxon>Lachnospirales</taxon>
        <taxon>Lachnospiraceae</taxon>
        <taxon>Lachnotalea</taxon>
    </lineage>
</organism>
<dbReference type="InterPro" id="IPR006158">
    <property type="entry name" value="Cobalamin-bd"/>
</dbReference>
<keyword evidence="8 19" id="KW-0489">Methyltransferase</keyword>
<dbReference type="Pfam" id="PF02310">
    <property type="entry name" value="B12-binding"/>
    <property type="match status" value="1"/>
</dbReference>
<dbReference type="PANTHER" id="PTHR45833">
    <property type="entry name" value="METHIONINE SYNTHASE"/>
    <property type="match status" value="1"/>
</dbReference>